<dbReference type="GO" id="GO:0046933">
    <property type="term" value="F:proton-transporting ATP synthase activity, rotational mechanism"/>
    <property type="evidence" value="ECO:0007669"/>
    <property type="project" value="TreeGrafter"/>
</dbReference>
<feature type="transmembrane region" description="Helical" evidence="16">
    <location>
        <begin position="99"/>
        <end position="118"/>
    </location>
</feature>
<dbReference type="PRINTS" id="PR00123">
    <property type="entry name" value="ATPASEA"/>
</dbReference>
<evidence type="ECO:0000256" key="1">
    <source>
        <dbReference type="ARBA" id="ARBA00004448"/>
    </source>
</evidence>
<keyword evidence="9" id="KW-0406">Ion transport</keyword>
<protein>
    <recommendedName>
        <fullName evidence="15">ATP synthase subunit a</fullName>
    </recommendedName>
</protein>
<evidence type="ECO:0000256" key="8">
    <source>
        <dbReference type="ARBA" id="ARBA00022989"/>
    </source>
</evidence>
<keyword evidence="12" id="KW-0066">ATP synthesis</keyword>
<dbReference type="PROSITE" id="PS00449">
    <property type="entry name" value="ATPASE_A"/>
    <property type="match status" value="1"/>
</dbReference>
<accession>A0A7G7CEP6</accession>
<evidence type="ECO:0000313" key="17">
    <source>
        <dbReference type="EMBL" id="QNE86062.1"/>
    </source>
</evidence>
<evidence type="ECO:0000256" key="7">
    <source>
        <dbReference type="ARBA" id="ARBA00022792"/>
    </source>
</evidence>
<dbReference type="InterPro" id="IPR035908">
    <property type="entry name" value="F0_ATP_A_sf"/>
</dbReference>
<keyword evidence="4" id="KW-0138">CF(0)</keyword>
<evidence type="ECO:0000256" key="5">
    <source>
        <dbReference type="ARBA" id="ARBA00022692"/>
    </source>
</evidence>
<proteinExistence type="inferred from homology"/>
<dbReference type="CDD" id="cd00310">
    <property type="entry name" value="ATP-synt_Fo_a_6"/>
    <property type="match status" value="1"/>
</dbReference>
<keyword evidence="5 16" id="KW-0812">Transmembrane</keyword>
<dbReference type="PANTHER" id="PTHR11410:SF0">
    <property type="entry name" value="ATP SYNTHASE SUBUNIT A"/>
    <property type="match status" value="1"/>
</dbReference>
<comment type="subunit">
    <text evidence="14">Component of the ATP synthase complex composed at least of ATP5F1A/subunit alpha, ATP5F1B/subunit beta, ATP5MC1/subunit c (homooctomer), MT-ATP6/subunit a, MT-ATP8/subunit 8, ATP5ME/subunit e, ATP5MF/subunit f, ATP5MG/subunit g, ATP5MK/subunit k, ATP5MJ/subunit j, ATP5F1C/subunit gamma, ATP5F1D/subunit delta, ATP5F1E/subunit epsilon, ATP5PF/subunit F6, ATP5PB/subunit b, ATP5PD/subunit d, ATP5PO/subunit OSCP. ATP synthase complex consists of a soluble F(1) head domain (subunits alpha(3) and beta(3)) - the catalytic core - and a membrane F(0) domain - the membrane proton channel (subunits c, a, 8, e, f, g, k and j). These two domains are linked by a central stalk (subunits gamma, delta, and epsilon) rotating inside the F1 region and a stationary peripheral stalk (subunits F6, b, d, and OSCP). Interacts with DNAJC30; interaction is direct.</text>
</comment>
<comment type="similarity">
    <text evidence="2">Belongs to the ATPase A chain family.</text>
</comment>
<keyword evidence="6" id="KW-0375">Hydrogen ion transport</keyword>
<evidence type="ECO:0000256" key="4">
    <source>
        <dbReference type="ARBA" id="ARBA00022547"/>
    </source>
</evidence>
<feature type="transmembrane region" description="Helical" evidence="16">
    <location>
        <begin position="138"/>
        <end position="163"/>
    </location>
</feature>
<geneLocation type="mitochondrion" evidence="17"/>
<evidence type="ECO:0000256" key="3">
    <source>
        <dbReference type="ARBA" id="ARBA00022448"/>
    </source>
</evidence>
<feature type="transmembrane region" description="Helical" evidence="16">
    <location>
        <begin position="12"/>
        <end position="31"/>
    </location>
</feature>
<evidence type="ECO:0000256" key="14">
    <source>
        <dbReference type="ARBA" id="ARBA00063051"/>
    </source>
</evidence>
<dbReference type="NCBIfam" id="TIGR01131">
    <property type="entry name" value="ATP_synt_6_or_A"/>
    <property type="match status" value="1"/>
</dbReference>
<dbReference type="GO" id="GO:0005743">
    <property type="term" value="C:mitochondrial inner membrane"/>
    <property type="evidence" value="ECO:0007669"/>
    <property type="project" value="UniProtKB-SubCell"/>
</dbReference>
<dbReference type="Pfam" id="PF00119">
    <property type="entry name" value="ATP-synt_A"/>
    <property type="match status" value="1"/>
</dbReference>
<dbReference type="InterPro" id="IPR023011">
    <property type="entry name" value="ATP_synth_F0_asu_AS"/>
</dbReference>
<dbReference type="AlphaFoldDB" id="A0A7G7CEP6"/>
<comment type="catalytic activity">
    <reaction evidence="13">
        <text>H(+)(in) = H(+)(out)</text>
        <dbReference type="Rhea" id="RHEA:34979"/>
        <dbReference type="ChEBI" id="CHEBI:15378"/>
    </reaction>
</comment>
<comment type="subcellular location">
    <subcellularLocation>
        <location evidence="1 15">Mitochondrion inner membrane</location>
        <topology evidence="1 15">Multi-pass membrane protein</topology>
    </subcellularLocation>
</comment>
<evidence type="ECO:0000256" key="13">
    <source>
        <dbReference type="ARBA" id="ARBA00024169"/>
    </source>
</evidence>
<evidence type="ECO:0000256" key="6">
    <source>
        <dbReference type="ARBA" id="ARBA00022781"/>
    </source>
</evidence>
<evidence type="ECO:0000256" key="10">
    <source>
        <dbReference type="ARBA" id="ARBA00023128"/>
    </source>
</evidence>
<dbReference type="InterPro" id="IPR000568">
    <property type="entry name" value="ATP_synth_F0_asu"/>
</dbReference>
<dbReference type="SUPFAM" id="SSF81336">
    <property type="entry name" value="F1F0 ATP synthase subunit A"/>
    <property type="match status" value="1"/>
</dbReference>
<keyword evidence="8 16" id="KW-1133">Transmembrane helix</keyword>
<evidence type="ECO:0000256" key="11">
    <source>
        <dbReference type="ARBA" id="ARBA00023136"/>
    </source>
</evidence>
<feature type="transmembrane region" description="Helical" evidence="16">
    <location>
        <begin position="175"/>
        <end position="199"/>
    </location>
</feature>
<evidence type="ECO:0000256" key="9">
    <source>
        <dbReference type="ARBA" id="ARBA00023065"/>
    </source>
</evidence>
<name>A0A7G7CEP6_SIRIM</name>
<feature type="transmembrane region" description="Helical" evidence="16">
    <location>
        <begin position="69"/>
        <end position="87"/>
    </location>
</feature>
<evidence type="ECO:0000256" key="16">
    <source>
        <dbReference type="SAM" id="Phobius"/>
    </source>
</evidence>
<dbReference type="EMBL" id="MN937450">
    <property type="protein sequence ID" value="QNE86062.1"/>
    <property type="molecule type" value="Genomic_DNA"/>
</dbReference>
<reference evidence="17" key="1">
    <citation type="submission" date="2020-01" db="EMBL/GenBank/DDBJ databases">
        <title>Characterisation of complete mitochondrial genome of Sirembo imberbis.</title>
        <authorList>
            <person name="Tabassum N."/>
            <person name="Kim H.-W."/>
        </authorList>
    </citation>
    <scope>NUCLEOTIDE SEQUENCE</scope>
</reference>
<dbReference type="PANTHER" id="PTHR11410">
    <property type="entry name" value="ATP SYNTHASE SUBUNIT A"/>
    <property type="match status" value="1"/>
</dbReference>
<keyword evidence="3" id="KW-0813">Transport</keyword>
<evidence type="ECO:0000256" key="15">
    <source>
        <dbReference type="RuleBase" id="RU004450"/>
    </source>
</evidence>
<evidence type="ECO:0000256" key="2">
    <source>
        <dbReference type="ARBA" id="ARBA00006810"/>
    </source>
</evidence>
<dbReference type="GO" id="GO:0045259">
    <property type="term" value="C:proton-transporting ATP synthase complex"/>
    <property type="evidence" value="ECO:0007669"/>
    <property type="project" value="UniProtKB-KW"/>
</dbReference>
<dbReference type="Gene3D" id="1.20.120.220">
    <property type="entry name" value="ATP synthase, F0 complex, subunit A"/>
    <property type="match status" value="1"/>
</dbReference>
<feature type="transmembrane region" description="Helical" evidence="16">
    <location>
        <begin position="205"/>
        <end position="223"/>
    </location>
</feature>
<evidence type="ECO:0000256" key="12">
    <source>
        <dbReference type="ARBA" id="ARBA00023310"/>
    </source>
</evidence>
<organism evidence="17">
    <name type="scientific">Sirembo imberbis</name>
    <name type="common">Golden cusk</name>
    <name type="synonym">Brotula imberbis</name>
    <dbReference type="NCBI Taxonomy" id="181399"/>
    <lineage>
        <taxon>Eukaryota</taxon>
        <taxon>Metazoa</taxon>
        <taxon>Chordata</taxon>
        <taxon>Craniata</taxon>
        <taxon>Vertebrata</taxon>
        <taxon>Euteleostomi</taxon>
        <taxon>Actinopterygii</taxon>
        <taxon>Neopterygii</taxon>
        <taxon>Teleostei</taxon>
        <taxon>Neoteleostei</taxon>
        <taxon>Acanthomorphata</taxon>
        <taxon>Ophidiaria</taxon>
        <taxon>Ophidiiformes</taxon>
        <taxon>Ophidiidae</taxon>
        <taxon>Sirembo</taxon>
    </lineage>
</organism>
<dbReference type="InterPro" id="IPR045083">
    <property type="entry name" value="ATP_synth_F0_asu_bact/mt"/>
</dbReference>
<keyword evidence="11 16" id="KW-0472">Membrane</keyword>
<sequence>MILSLFDQFASPTLLAIPLVVVAILIPWDMFPTPSSQWLGSRLLAVQSWMHKTLAQQIVMPANVKGHKWAILLLSLLLLLITLNMLGTLPYTFTPTTQLSMSLGLAIPLWLATVILGLRHHPVRSIAHLVPESTPAPLIPALIIIETISLFVRPIALGVRLAANLTAGHMILQMIASTALTLLCALSPLGALATIILYLLTGLELMVAAIQAYVFVLLLSLYLQENV</sequence>
<keyword evidence="7" id="KW-0999">Mitochondrion inner membrane</keyword>
<keyword evidence="10 17" id="KW-0496">Mitochondrion</keyword>
<gene>
    <name evidence="17" type="primary">ATP6</name>
</gene>